<feature type="domain" description="Protein kinase" evidence="1">
    <location>
        <begin position="1"/>
        <end position="120"/>
    </location>
</feature>
<dbReference type="AlphaFoldDB" id="A0AA38GDH7"/>
<dbReference type="SUPFAM" id="SSF56112">
    <property type="entry name" value="Protein kinase-like (PK-like)"/>
    <property type="match status" value="1"/>
</dbReference>
<evidence type="ECO:0000313" key="2">
    <source>
        <dbReference type="EMBL" id="KAH9319487.1"/>
    </source>
</evidence>
<dbReference type="GO" id="GO:0016020">
    <property type="term" value="C:membrane"/>
    <property type="evidence" value="ECO:0007669"/>
    <property type="project" value="TreeGrafter"/>
</dbReference>
<comment type="caution">
    <text evidence="2">The sequence shown here is derived from an EMBL/GenBank/DDBJ whole genome shotgun (WGS) entry which is preliminary data.</text>
</comment>
<dbReference type="GO" id="GO:0004672">
    <property type="term" value="F:protein kinase activity"/>
    <property type="evidence" value="ECO:0007669"/>
    <property type="project" value="InterPro"/>
</dbReference>
<dbReference type="EMBL" id="JAHRHJ020000004">
    <property type="protein sequence ID" value="KAH9319487.1"/>
    <property type="molecule type" value="Genomic_DNA"/>
</dbReference>
<sequence>MTAYIADFGISKLLFRNSMDALTSTNALKGSVGYIAPEYGLGGMLSTKGDVYSYGILLLELLMRRRPIDHMFVEGINLQKWVGMDFPNKIIEKFDNNLLRDVNELELSILLGHLTQILQV</sequence>
<evidence type="ECO:0000259" key="1">
    <source>
        <dbReference type="PROSITE" id="PS50011"/>
    </source>
</evidence>
<dbReference type="GO" id="GO:0005524">
    <property type="term" value="F:ATP binding"/>
    <property type="evidence" value="ECO:0007669"/>
    <property type="project" value="InterPro"/>
</dbReference>
<keyword evidence="3" id="KW-1185">Reference proteome</keyword>
<dbReference type="Proteomes" id="UP000824469">
    <property type="component" value="Unassembled WGS sequence"/>
</dbReference>
<evidence type="ECO:0000313" key="3">
    <source>
        <dbReference type="Proteomes" id="UP000824469"/>
    </source>
</evidence>
<dbReference type="Pfam" id="PF00069">
    <property type="entry name" value="Pkinase"/>
    <property type="match status" value="1"/>
</dbReference>
<dbReference type="PANTHER" id="PTHR48055:SF57">
    <property type="entry name" value="PROTEIN KINASE DOMAIN-CONTAINING PROTEIN"/>
    <property type="match status" value="1"/>
</dbReference>
<gene>
    <name evidence="2" type="ORF">KI387_021256</name>
</gene>
<dbReference type="PANTHER" id="PTHR48055">
    <property type="entry name" value="LEUCINE-RICH REPEAT RECEPTOR PROTEIN KINASE EMS1"/>
    <property type="match status" value="1"/>
</dbReference>
<name>A0AA38GDH7_TAXCH</name>
<dbReference type="InterPro" id="IPR000719">
    <property type="entry name" value="Prot_kinase_dom"/>
</dbReference>
<dbReference type="OMA" id="TRETWQS"/>
<accession>A0AA38GDH7</accession>
<reference evidence="2 3" key="1">
    <citation type="journal article" date="2021" name="Nat. Plants">
        <title>The Taxus genome provides insights into paclitaxel biosynthesis.</title>
        <authorList>
            <person name="Xiong X."/>
            <person name="Gou J."/>
            <person name="Liao Q."/>
            <person name="Li Y."/>
            <person name="Zhou Q."/>
            <person name="Bi G."/>
            <person name="Li C."/>
            <person name="Du R."/>
            <person name="Wang X."/>
            <person name="Sun T."/>
            <person name="Guo L."/>
            <person name="Liang H."/>
            <person name="Lu P."/>
            <person name="Wu Y."/>
            <person name="Zhang Z."/>
            <person name="Ro D.K."/>
            <person name="Shang Y."/>
            <person name="Huang S."/>
            <person name="Yan J."/>
        </authorList>
    </citation>
    <scope>NUCLEOTIDE SEQUENCE [LARGE SCALE GENOMIC DNA]</scope>
    <source>
        <strain evidence="2">Ta-2019</strain>
    </source>
</reference>
<dbReference type="InterPro" id="IPR051564">
    <property type="entry name" value="LRR_receptor-like_kinase"/>
</dbReference>
<protein>
    <recommendedName>
        <fullName evidence="1">Protein kinase domain-containing protein</fullName>
    </recommendedName>
</protein>
<dbReference type="InterPro" id="IPR011009">
    <property type="entry name" value="Kinase-like_dom_sf"/>
</dbReference>
<organism evidence="2 3">
    <name type="scientific">Taxus chinensis</name>
    <name type="common">Chinese yew</name>
    <name type="synonym">Taxus wallichiana var. chinensis</name>
    <dbReference type="NCBI Taxonomy" id="29808"/>
    <lineage>
        <taxon>Eukaryota</taxon>
        <taxon>Viridiplantae</taxon>
        <taxon>Streptophyta</taxon>
        <taxon>Embryophyta</taxon>
        <taxon>Tracheophyta</taxon>
        <taxon>Spermatophyta</taxon>
        <taxon>Pinopsida</taxon>
        <taxon>Pinidae</taxon>
        <taxon>Conifers II</taxon>
        <taxon>Cupressales</taxon>
        <taxon>Taxaceae</taxon>
        <taxon>Taxus</taxon>
    </lineage>
</organism>
<proteinExistence type="predicted"/>
<dbReference type="PROSITE" id="PS50011">
    <property type="entry name" value="PROTEIN_KINASE_DOM"/>
    <property type="match status" value="1"/>
</dbReference>
<dbReference type="Gene3D" id="1.10.510.10">
    <property type="entry name" value="Transferase(Phosphotransferase) domain 1"/>
    <property type="match status" value="1"/>
</dbReference>
<feature type="non-terminal residue" evidence="2">
    <location>
        <position position="1"/>
    </location>
</feature>